<organism evidence="1 2">
    <name type="scientific">Cylindrotheca closterium</name>
    <dbReference type="NCBI Taxonomy" id="2856"/>
    <lineage>
        <taxon>Eukaryota</taxon>
        <taxon>Sar</taxon>
        <taxon>Stramenopiles</taxon>
        <taxon>Ochrophyta</taxon>
        <taxon>Bacillariophyta</taxon>
        <taxon>Bacillariophyceae</taxon>
        <taxon>Bacillariophycidae</taxon>
        <taxon>Bacillariales</taxon>
        <taxon>Bacillariaceae</taxon>
        <taxon>Cylindrotheca</taxon>
    </lineage>
</organism>
<dbReference type="Proteomes" id="UP001295423">
    <property type="component" value="Unassembled WGS sequence"/>
</dbReference>
<dbReference type="AlphaFoldDB" id="A0AAD2FWE9"/>
<evidence type="ECO:0000313" key="1">
    <source>
        <dbReference type="EMBL" id="CAJ1954898.1"/>
    </source>
</evidence>
<dbReference type="EMBL" id="CAKOGP040001870">
    <property type="protein sequence ID" value="CAJ1954898.1"/>
    <property type="molecule type" value="Genomic_DNA"/>
</dbReference>
<gene>
    <name evidence="1" type="ORF">CYCCA115_LOCUS15490</name>
</gene>
<dbReference type="InterPro" id="IPR032675">
    <property type="entry name" value="LRR_dom_sf"/>
</dbReference>
<reference evidence="1" key="1">
    <citation type="submission" date="2023-08" db="EMBL/GenBank/DDBJ databases">
        <authorList>
            <person name="Audoor S."/>
            <person name="Bilcke G."/>
        </authorList>
    </citation>
    <scope>NUCLEOTIDE SEQUENCE</scope>
</reference>
<comment type="caution">
    <text evidence="1">The sequence shown here is derived from an EMBL/GenBank/DDBJ whole genome shotgun (WGS) entry which is preliminary data.</text>
</comment>
<keyword evidence="2" id="KW-1185">Reference proteome</keyword>
<sequence>MVTPLISNQTRKQKDTNRIEDEQVEILLETPEDVKQLTGIAKSQKCHRIRLADKLFGPPQWTLRWNQRRSLFQQLGNLENLTTLVVHGTIMGQVIPGQSLALSINAPNLRILKVEGGIILDSITYVEDMAEAVRNHKSLQEFSFLNFLNHITPVDSLYLLDPLLGALCTIPIMTNLQLRCFSSFMHWNTSFASSPALRQLLQSTKCLNRLELTNLGLEDDQMQVIASNTQPKLQELILNANGNTKTGLNSVLDGIRSHWTKLEVANDVKFNKDSFNILNDHLRSYSNCLQFFACTFPLGMEERKRAIDLQLELHRMNLNARYYSPLVSPEQRIQLLGEVTAAPNQLDFVYTLLREEPMICDLEMNGLGVRLLKDTRMQQLTLLLLLWLIWSHYLLGLPPNPIYEVTKRIEIDLLCTADRSSSLSIVPDIAPTTVTAGMSRLDLARSKRNVMRSRVQMKIDALARTTPSKRSMEEKSNGNSRIVKHCRLEMQSQRNSLRNAMASFCNGI</sequence>
<protein>
    <submittedName>
        <fullName evidence="1">Uncharacterized protein</fullName>
    </submittedName>
</protein>
<accession>A0AAD2FWE9</accession>
<name>A0AAD2FWE9_9STRA</name>
<proteinExistence type="predicted"/>
<dbReference type="SUPFAM" id="SSF52047">
    <property type="entry name" value="RNI-like"/>
    <property type="match status" value="1"/>
</dbReference>
<dbReference type="Gene3D" id="3.80.10.10">
    <property type="entry name" value="Ribonuclease Inhibitor"/>
    <property type="match status" value="1"/>
</dbReference>
<evidence type="ECO:0000313" key="2">
    <source>
        <dbReference type="Proteomes" id="UP001295423"/>
    </source>
</evidence>